<dbReference type="GO" id="GO:0022857">
    <property type="term" value="F:transmembrane transporter activity"/>
    <property type="evidence" value="ECO:0007669"/>
    <property type="project" value="InterPro"/>
</dbReference>
<comment type="caution">
    <text evidence="10">The sequence shown here is derived from an EMBL/GenBank/DDBJ whole genome shotgun (WGS) entry which is preliminary data.</text>
</comment>
<sequence length="339" mass="36447">MDSEMTDEDLEVVQYKQTQQDRSSSTRKYVFACAVFASLNNVLLGYDVGVMSGAIIFIHEDLKITEFQEEVLVGILSVISLLGSLGGGRASDALGRKWTMGIAAIVFQIGALIMTLAPNFQVLMIGRLLAGVGIGFGVMIAPVYIAEISPTVSRGSFTSFPEIFINLGILLGYVSNYAFSGFPAHINWGIMLAVGILPSVFIEFVLCIIPESPRWLVMQNRIDEARSVLLKTIDVEAEQITGIDATVYYSPEILQTAGIQEKSKLLAATVAVGVTKTSFILVAIVLIDRVGRKPLLYVSTIGMTVCLLGLAMSLSVFKGMTLGVALAIVAICGNVAFFP</sequence>
<evidence type="ECO:0000256" key="5">
    <source>
        <dbReference type="ARBA" id="ARBA00022989"/>
    </source>
</evidence>
<dbReference type="Gene3D" id="1.20.1250.20">
    <property type="entry name" value="MFS general substrate transporter like domains"/>
    <property type="match status" value="2"/>
</dbReference>
<evidence type="ECO:0000256" key="3">
    <source>
        <dbReference type="ARBA" id="ARBA00022448"/>
    </source>
</evidence>
<feature type="transmembrane region" description="Helical" evidence="8">
    <location>
        <begin position="157"/>
        <end position="174"/>
    </location>
</feature>
<feature type="transmembrane region" description="Helical" evidence="8">
    <location>
        <begin position="29"/>
        <end position="59"/>
    </location>
</feature>
<dbReference type="InterPro" id="IPR020846">
    <property type="entry name" value="MFS_dom"/>
</dbReference>
<dbReference type="InterPro" id="IPR005828">
    <property type="entry name" value="MFS_sugar_transport-like"/>
</dbReference>
<keyword evidence="5 8" id="KW-1133">Transmembrane helix</keyword>
<comment type="similarity">
    <text evidence="7">Belongs to the major facilitator superfamily. Phosphate:H(+) symporter (TC 2.A.1.9) family.</text>
</comment>
<keyword evidence="6 8" id="KW-0472">Membrane</keyword>
<dbReference type="InterPro" id="IPR036259">
    <property type="entry name" value="MFS_trans_sf"/>
</dbReference>
<feature type="domain" description="Major facilitator superfamily (MFS) profile" evidence="9">
    <location>
        <begin position="33"/>
        <end position="339"/>
    </location>
</feature>
<reference evidence="10 11" key="1">
    <citation type="submission" date="2019-05" db="EMBL/GenBank/DDBJ databases">
        <title>Mikania micrantha, genome provides insights into the molecular mechanism of rapid growth.</title>
        <authorList>
            <person name="Liu B."/>
        </authorList>
    </citation>
    <scope>NUCLEOTIDE SEQUENCE [LARGE SCALE GENOMIC DNA]</scope>
    <source>
        <strain evidence="10">NLD-2019</strain>
        <tissue evidence="10">Leaf</tissue>
    </source>
</reference>
<dbReference type="PROSITE" id="PS50850">
    <property type="entry name" value="MFS"/>
    <property type="match status" value="1"/>
</dbReference>
<feature type="transmembrane region" description="Helical" evidence="8">
    <location>
        <begin position="294"/>
        <end position="312"/>
    </location>
</feature>
<protein>
    <recommendedName>
        <fullName evidence="9">Major facilitator superfamily (MFS) profile domain-containing protein</fullName>
    </recommendedName>
</protein>
<feature type="transmembrane region" description="Helical" evidence="8">
    <location>
        <begin position="124"/>
        <end position="145"/>
    </location>
</feature>
<dbReference type="PANTHER" id="PTHR48020:SF49">
    <property type="entry name" value="SUGAR TRANSPORTER"/>
    <property type="match status" value="1"/>
</dbReference>
<name>A0A5N6MR77_9ASTR</name>
<keyword evidence="4 8" id="KW-0812">Transmembrane</keyword>
<dbReference type="PANTHER" id="PTHR48020">
    <property type="entry name" value="PROTON MYO-INOSITOL COTRANSPORTER"/>
    <property type="match status" value="1"/>
</dbReference>
<gene>
    <name evidence="10" type="ORF">E3N88_31261</name>
</gene>
<evidence type="ECO:0000256" key="2">
    <source>
        <dbReference type="ARBA" id="ARBA00010992"/>
    </source>
</evidence>
<evidence type="ECO:0000256" key="8">
    <source>
        <dbReference type="SAM" id="Phobius"/>
    </source>
</evidence>
<evidence type="ECO:0000313" key="11">
    <source>
        <dbReference type="Proteomes" id="UP000326396"/>
    </source>
</evidence>
<dbReference type="Pfam" id="PF00083">
    <property type="entry name" value="Sugar_tr"/>
    <property type="match status" value="2"/>
</dbReference>
<dbReference type="PROSITE" id="PS00216">
    <property type="entry name" value="SUGAR_TRANSPORT_1"/>
    <property type="match status" value="2"/>
</dbReference>
<accession>A0A5N6MR77</accession>
<dbReference type="GO" id="GO:0016020">
    <property type="term" value="C:membrane"/>
    <property type="evidence" value="ECO:0007669"/>
    <property type="project" value="UniProtKB-SubCell"/>
</dbReference>
<evidence type="ECO:0000313" key="10">
    <source>
        <dbReference type="EMBL" id="KAD3642037.1"/>
    </source>
</evidence>
<dbReference type="PRINTS" id="PR00171">
    <property type="entry name" value="SUGRTRNSPORT"/>
</dbReference>
<evidence type="ECO:0000256" key="7">
    <source>
        <dbReference type="ARBA" id="ARBA00044504"/>
    </source>
</evidence>
<proteinExistence type="inferred from homology"/>
<comment type="similarity">
    <text evidence="2">Belongs to the major facilitator superfamily. Sugar transporter (TC 2.A.1.1) family.</text>
</comment>
<evidence type="ECO:0000259" key="9">
    <source>
        <dbReference type="PROSITE" id="PS50850"/>
    </source>
</evidence>
<dbReference type="InterPro" id="IPR005829">
    <property type="entry name" value="Sugar_transporter_CS"/>
</dbReference>
<organism evidence="10 11">
    <name type="scientific">Mikania micrantha</name>
    <name type="common">bitter vine</name>
    <dbReference type="NCBI Taxonomy" id="192012"/>
    <lineage>
        <taxon>Eukaryota</taxon>
        <taxon>Viridiplantae</taxon>
        <taxon>Streptophyta</taxon>
        <taxon>Embryophyta</taxon>
        <taxon>Tracheophyta</taxon>
        <taxon>Spermatophyta</taxon>
        <taxon>Magnoliopsida</taxon>
        <taxon>eudicotyledons</taxon>
        <taxon>Gunneridae</taxon>
        <taxon>Pentapetalae</taxon>
        <taxon>asterids</taxon>
        <taxon>campanulids</taxon>
        <taxon>Asterales</taxon>
        <taxon>Asteraceae</taxon>
        <taxon>Asteroideae</taxon>
        <taxon>Heliantheae alliance</taxon>
        <taxon>Eupatorieae</taxon>
        <taxon>Mikania</taxon>
    </lineage>
</organism>
<dbReference type="EMBL" id="SZYD01000015">
    <property type="protein sequence ID" value="KAD3642037.1"/>
    <property type="molecule type" value="Genomic_DNA"/>
</dbReference>
<dbReference type="InterPro" id="IPR003663">
    <property type="entry name" value="Sugar/inositol_transpt"/>
</dbReference>
<dbReference type="SUPFAM" id="SSF103473">
    <property type="entry name" value="MFS general substrate transporter"/>
    <property type="match status" value="1"/>
</dbReference>
<keyword evidence="11" id="KW-1185">Reference proteome</keyword>
<feature type="transmembrane region" description="Helical" evidence="8">
    <location>
        <begin position="319"/>
        <end position="338"/>
    </location>
</feature>
<feature type="transmembrane region" description="Helical" evidence="8">
    <location>
        <begin position="265"/>
        <end position="288"/>
    </location>
</feature>
<keyword evidence="3" id="KW-0813">Transport</keyword>
<feature type="transmembrane region" description="Helical" evidence="8">
    <location>
        <begin position="71"/>
        <end position="88"/>
    </location>
</feature>
<dbReference type="Proteomes" id="UP000326396">
    <property type="component" value="Linkage Group LG5"/>
</dbReference>
<feature type="transmembrane region" description="Helical" evidence="8">
    <location>
        <begin position="100"/>
        <end position="118"/>
    </location>
</feature>
<dbReference type="OrthoDB" id="6339427at2759"/>
<comment type="subcellular location">
    <subcellularLocation>
        <location evidence="1">Membrane</location>
        <topology evidence="1">Multi-pass membrane protein</topology>
    </subcellularLocation>
</comment>
<dbReference type="InterPro" id="IPR050814">
    <property type="entry name" value="Myo-inositol_Transporter"/>
</dbReference>
<dbReference type="AlphaFoldDB" id="A0A5N6MR77"/>
<evidence type="ECO:0000256" key="6">
    <source>
        <dbReference type="ARBA" id="ARBA00023136"/>
    </source>
</evidence>
<evidence type="ECO:0000256" key="4">
    <source>
        <dbReference type="ARBA" id="ARBA00022692"/>
    </source>
</evidence>
<feature type="transmembrane region" description="Helical" evidence="8">
    <location>
        <begin position="186"/>
        <end position="209"/>
    </location>
</feature>
<dbReference type="PROSITE" id="PS00217">
    <property type="entry name" value="SUGAR_TRANSPORT_2"/>
    <property type="match status" value="1"/>
</dbReference>
<evidence type="ECO:0000256" key="1">
    <source>
        <dbReference type="ARBA" id="ARBA00004141"/>
    </source>
</evidence>